<dbReference type="InterPro" id="IPR027417">
    <property type="entry name" value="P-loop_NTPase"/>
</dbReference>
<feature type="domain" description="ABC transporter" evidence="10">
    <location>
        <begin position="509"/>
        <end position="746"/>
    </location>
</feature>
<proteinExistence type="inferred from homology"/>
<dbReference type="InterPro" id="IPR036640">
    <property type="entry name" value="ABC1_TM_sf"/>
</dbReference>
<feature type="transmembrane region" description="Helical" evidence="9">
    <location>
        <begin position="135"/>
        <end position="156"/>
    </location>
</feature>
<sequence length="1520" mass="174077">MNKRLITKDLNFGEGPEECLWESDLYSKSYFKNRKHKKYLYYDTACFIKFFFFHWLTKWVNNATYEHLKPYKLHPLPIGDQILKWQPIFSKHVSDGLVRLEEYETSKSLPGKKKAKRPYRSLLFRALFLTIWKRALLVIIGLIVVNVLSMSISILVKQLVVKLGDKSIKISHTVGLLIAIIACQIADGLITENISFYTYRLITIVEILISFGIFHHALCYRRKFSNNIDGSNSLNVCNQVVHSCSPDSECSKNPLFCQALRYQNKEINPKVFYFEFKDSFYFSQSFNSIKILIEFATNFSYGIFLLRRQIKMKMWMLYVLGIVFTFLMIFVELLSTITIKCVLYLRDYKMTKCNYMFPYLSLIKKMFYDDIAVNIITQCRNNELSMIVINIFLTFLNLTMFSSCINVSFYIIQYAFVKSVRGVSVVTDIDTAGFMASFYIFLKIAISMFMVPRAIKVCGVAFVSFKRFEEYVRECAPNFYISDNKFVPSTNMKSNVVQVTNQLPNDVVVYYKNATFAWVNTRHDLLNKKYEPLLRNVNFELKRGEMAIVTGSQGSGKSNFIKSMLGEMTLVGGSMAVIPLHTSMPIFYASQDIFLQHGTIRSNITFGYKFDEQLYNAVLKAVELEFDISTWEKGDLRVVSDKAHSLSGGQRVRMELARAVYAYLVFHKVNEEYNNSKCSFLMCLDASFHGLDPFVSKTIFNNLFNLKTGLLAKDDLSVVLTASKMSLETSLKSSDISLYPNVPVYNINDQTLKFYSNLHDFAKNKKVNGADHKYLSPTTITPYYMNCMTNDMLNLCLSGANDIMGNSESTREKYTKSFKSYVKSELTGVRFNSYLTYMLPAAGAFTLYIIFNTSVNIMDTLKFVFATRTTDFIGRHIKQFKDGEVVDLEVVKSRANLSLKITTMFVSLIIILSFLATLIMTTASVVSSRKIHEYSINSIFNCSSAVLKIKKNISQLITYLAADMVLIDDSVAFFLGIVLFLFLQFLTNIVTLFYLIPISIPFVFVAMVFIFYFVMLRYVRSNRSLFLSHMETFSQVTSVYEKAISGSSVYRSYDRYGDLLKGFTEHRDYRGRHTFMIYAIISWATTVFNWTFSLTTLLVLVIPIVLDKYTKYKMKVGYFALALSLCMNINNTFIKLTLTTGLFDMTMCCVLRFRYFIPPGQKLKFGKFVNAHEEHVVNPSAKGATGINKTQLLRRRVAEFRAENKKSLCLRKLFFNPKLTILDVGRYLTPDHSGVELRNVCVYTSSLHNTKGMILKHLTLSAHKSEIIGMVGRTGAGKTTLLSVLQNLVENRTGQVLLDGKDVNDIPKVVLRQVIGVLPQLPFVFKGWTVRKLLDPRRLFTDDEINVALNKCGLLNFVNELPGGRKLDSILVPEEPLLYHKKSKGAQPSSVKYKSMELTKPRDESDMLLSNTQLRTLSLARLVLYRHFYRMIVVDEPPEEDTNEEPSARKDDLEVPIYDLLQKHFSHCTTFVTAHDVNVLKTCTSVWVIHEGCLVKTCKASDVSASDSIASIIEQNIKHI</sequence>
<reference evidence="12" key="1">
    <citation type="submission" date="2022-07" db="EMBL/GenBank/DDBJ databases">
        <title>Evaluation of T. orientalis genome assembly methods using nanopore sequencing and analysis of variation between genomes.</title>
        <authorList>
            <person name="Yam J."/>
            <person name="Micallef M.L."/>
            <person name="Liu M."/>
            <person name="Djordjevic S.P."/>
            <person name="Bogema D.R."/>
            <person name="Jenkins C."/>
        </authorList>
    </citation>
    <scope>NUCLEOTIDE SEQUENCE</scope>
    <source>
        <strain evidence="12">Fish Creek</strain>
    </source>
</reference>
<evidence type="ECO:0000259" key="10">
    <source>
        <dbReference type="PROSITE" id="PS50893"/>
    </source>
</evidence>
<accession>A0A976M3D7</accession>
<dbReference type="InterPro" id="IPR003439">
    <property type="entry name" value="ABC_transporter-like_ATP-bd"/>
</dbReference>
<name>A0A976M3D7_THEOR</name>
<dbReference type="GO" id="GO:0016887">
    <property type="term" value="F:ATP hydrolysis activity"/>
    <property type="evidence" value="ECO:0007669"/>
    <property type="project" value="InterPro"/>
</dbReference>
<keyword evidence="7 9" id="KW-1133">Transmembrane helix</keyword>
<dbReference type="Gene3D" id="3.40.50.300">
    <property type="entry name" value="P-loop containing nucleotide triphosphate hydrolases"/>
    <property type="match status" value="2"/>
</dbReference>
<evidence type="ECO:0000313" key="12">
    <source>
        <dbReference type="EMBL" id="UKJ87587.1"/>
    </source>
</evidence>
<feature type="transmembrane region" description="Helical" evidence="9">
    <location>
        <begin position="904"/>
        <end position="926"/>
    </location>
</feature>
<feature type="transmembrane region" description="Helical" evidence="9">
    <location>
        <begin position="992"/>
        <end position="1014"/>
    </location>
</feature>
<keyword evidence="3" id="KW-0813">Transport</keyword>
<feature type="transmembrane region" description="Helical" evidence="9">
    <location>
        <begin position="168"/>
        <end position="190"/>
    </location>
</feature>
<evidence type="ECO:0000256" key="9">
    <source>
        <dbReference type="SAM" id="Phobius"/>
    </source>
</evidence>
<gene>
    <name evidence="12" type="ORF">MACJ_000022</name>
</gene>
<dbReference type="PROSITE" id="PS00211">
    <property type="entry name" value="ABC_TRANSPORTER_1"/>
    <property type="match status" value="1"/>
</dbReference>
<evidence type="ECO:0000313" key="13">
    <source>
        <dbReference type="Proteomes" id="UP000244803"/>
    </source>
</evidence>
<feature type="transmembrane region" description="Helical" evidence="9">
    <location>
        <begin position="834"/>
        <end position="851"/>
    </location>
</feature>
<evidence type="ECO:0000256" key="4">
    <source>
        <dbReference type="ARBA" id="ARBA00022692"/>
    </source>
</evidence>
<evidence type="ECO:0000256" key="7">
    <source>
        <dbReference type="ARBA" id="ARBA00022989"/>
    </source>
</evidence>
<keyword evidence="5" id="KW-0547">Nucleotide-binding</keyword>
<feature type="transmembrane region" description="Helical" evidence="9">
    <location>
        <begin position="956"/>
        <end position="986"/>
    </location>
</feature>
<keyword evidence="6" id="KW-0067">ATP-binding</keyword>
<feature type="transmembrane region" description="Helical" evidence="9">
    <location>
        <begin position="432"/>
        <end position="451"/>
    </location>
</feature>
<dbReference type="SUPFAM" id="SSF52540">
    <property type="entry name" value="P-loop containing nucleoside triphosphate hydrolases"/>
    <property type="match status" value="2"/>
</dbReference>
<comment type="similarity">
    <text evidence="2">Belongs to the ABC transporter superfamily. ABCC family. Conjugate transporter (TC 3.A.1.208) subfamily.</text>
</comment>
<dbReference type="InterPro" id="IPR011527">
    <property type="entry name" value="ABC1_TM_dom"/>
</dbReference>
<evidence type="ECO:0000256" key="1">
    <source>
        <dbReference type="ARBA" id="ARBA00004141"/>
    </source>
</evidence>
<dbReference type="GO" id="GO:0005524">
    <property type="term" value="F:ATP binding"/>
    <property type="evidence" value="ECO:0007669"/>
    <property type="project" value="UniProtKB-KW"/>
</dbReference>
<keyword evidence="8 9" id="KW-0472">Membrane</keyword>
<dbReference type="EMBL" id="CP056065">
    <property type="protein sequence ID" value="UKJ87587.1"/>
    <property type="molecule type" value="Genomic_DNA"/>
</dbReference>
<feature type="domain" description="ABC transmembrane type-1" evidence="11">
    <location>
        <begin position="908"/>
        <end position="1129"/>
    </location>
</feature>
<dbReference type="PANTHER" id="PTHR24223">
    <property type="entry name" value="ATP-BINDING CASSETTE SUB-FAMILY C"/>
    <property type="match status" value="1"/>
</dbReference>
<evidence type="ECO:0000256" key="6">
    <source>
        <dbReference type="ARBA" id="ARBA00022840"/>
    </source>
</evidence>
<keyword evidence="4 9" id="KW-0812">Transmembrane</keyword>
<organism evidence="12 13">
    <name type="scientific">Theileria orientalis</name>
    <dbReference type="NCBI Taxonomy" id="68886"/>
    <lineage>
        <taxon>Eukaryota</taxon>
        <taxon>Sar</taxon>
        <taxon>Alveolata</taxon>
        <taxon>Apicomplexa</taxon>
        <taxon>Aconoidasida</taxon>
        <taxon>Piroplasmida</taxon>
        <taxon>Theileriidae</taxon>
        <taxon>Theileria</taxon>
    </lineage>
</organism>
<evidence type="ECO:0000256" key="8">
    <source>
        <dbReference type="ARBA" id="ARBA00023136"/>
    </source>
</evidence>
<dbReference type="InterPro" id="IPR050173">
    <property type="entry name" value="ABC_transporter_C-like"/>
</dbReference>
<evidence type="ECO:0000256" key="2">
    <source>
        <dbReference type="ARBA" id="ARBA00009726"/>
    </source>
</evidence>
<dbReference type="Pfam" id="PF00005">
    <property type="entry name" value="ABC_tran"/>
    <property type="match status" value="2"/>
</dbReference>
<dbReference type="Gene3D" id="1.20.1560.10">
    <property type="entry name" value="ABC transporter type 1, transmembrane domain"/>
    <property type="match status" value="1"/>
</dbReference>
<dbReference type="SUPFAM" id="SSF90123">
    <property type="entry name" value="ABC transporter transmembrane region"/>
    <property type="match status" value="2"/>
</dbReference>
<feature type="transmembrane region" description="Helical" evidence="9">
    <location>
        <begin position="39"/>
        <end position="56"/>
    </location>
</feature>
<feature type="domain" description="ABC transporter" evidence="10">
    <location>
        <begin position="1235"/>
        <end position="1516"/>
    </location>
</feature>
<feature type="transmembrane region" description="Helical" evidence="9">
    <location>
        <begin position="1118"/>
        <end position="1138"/>
    </location>
</feature>
<comment type="subcellular location">
    <subcellularLocation>
        <location evidence="1">Membrane</location>
        <topology evidence="1">Multi-pass membrane protein</topology>
    </subcellularLocation>
</comment>
<dbReference type="GO" id="GO:0016020">
    <property type="term" value="C:membrane"/>
    <property type="evidence" value="ECO:0007669"/>
    <property type="project" value="UniProtKB-SubCell"/>
</dbReference>
<dbReference type="Pfam" id="PF00664">
    <property type="entry name" value="ABC_membrane"/>
    <property type="match status" value="1"/>
</dbReference>
<dbReference type="PROSITE" id="PS50929">
    <property type="entry name" value="ABC_TM1F"/>
    <property type="match status" value="1"/>
</dbReference>
<dbReference type="SMART" id="SM00382">
    <property type="entry name" value="AAA"/>
    <property type="match status" value="2"/>
</dbReference>
<protein>
    <recommendedName>
        <fullName evidence="14">ABC transporter</fullName>
    </recommendedName>
</protein>
<evidence type="ECO:0000256" key="3">
    <source>
        <dbReference type="ARBA" id="ARBA00022448"/>
    </source>
</evidence>
<dbReference type="GO" id="GO:0140359">
    <property type="term" value="F:ABC-type transporter activity"/>
    <property type="evidence" value="ECO:0007669"/>
    <property type="project" value="InterPro"/>
</dbReference>
<evidence type="ECO:0000256" key="5">
    <source>
        <dbReference type="ARBA" id="ARBA00022741"/>
    </source>
</evidence>
<feature type="transmembrane region" description="Helical" evidence="9">
    <location>
        <begin position="196"/>
        <end position="218"/>
    </location>
</feature>
<evidence type="ECO:0000259" key="11">
    <source>
        <dbReference type="PROSITE" id="PS50929"/>
    </source>
</evidence>
<dbReference type="InterPro" id="IPR003593">
    <property type="entry name" value="AAA+_ATPase"/>
</dbReference>
<dbReference type="OrthoDB" id="4865934at2759"/>
<dbReference type="PROSITE" id="PS50893">
    <property type="entry name" value="ABC_TRANSPORTER_2"/>
    <property type="match status" value="2"/>
</dbReference>
<dbReference type="PANTHER" id="PTHR24223:SF456">
    <property type="entry name" value="MULTIDRUG RESISTANCE-ASSOCIATED PROTEIN LETHAL(2)03659"/>
    <property type="match status" value="1"/>
</dbReference>
<evidence type="ECO:0008006" key="14">
    <source>
        <dbReference type="Google" id="ProtNLM"/>
    </source>
</evidence>
<feature type="transmembrane region" description="Helical" evidence="9">
    <location>
        <begin position="1075"/>
        <end position="1106"/>
    </location>
</feature>
<feature type="transmembrane region" description="Helical" evidence="9">
    <location>
        <begin position="315"/>
        <end position="345"/>
    </location>
</feature>
<feature type="transmembrane region" description="Helical" evidence="9">
    <location>
        <begin position="388"/>
        <end position="412"/>
    </location>
</feature>
<dbReference type="Proteomes" id="UP000244803">
    <property type="component" value="Chromosome 1"/>
</dbReference>
<dbReference type="InterPro" id="IPR017871">
    <property type="entry name" value="ABC_transporter-like_CS"/>
</dbReference>